<comment type="subcellular location">
    <subcellularLocation>
        <location evidence="1">Membrane</location>
        <topology evidence="1">Multi-pass membrane protein</topology>
    </subcellularLocation>
</comment>
<evidence type="ECO:0000256" key="4">
    <source>
        <dbReference type="ARBA" id="ARBA00022989"/>
    </source>
</evidence>
<reference evidence="9 10" key="1">
    <citation type="journal article" date="2015" name="Genome Announc.">
        <title>Expanding the biotechnology potential of lactobacilli through comparative genomics of 213 strains and associated genera.</title>
        <authorList>
            <person name="Sun Z."/>
            <person name="Harris H.M."/>
            <person name="McCann A."/>
            <person name="Guo C."/>
            <person name="Argimon S."/>
            <person name="Zhang W."/>
            <person name="Yang X."/>
            <person name="Jeffery I.B."/>
            <person name="Cooney J.C."/>
            <person name="Kagawa T.F."/>
            <person name="Liu W."/>
            <person name="Song Y."/>
            <person name="Salvetti E."/>
            <person name="Wrobel A."/>
            <person name="Rasinkangas P."/>
            <person name="Parkhill J."/>
            <person name="Rea M.C."/>
            <person name="O'Sullivan O."/>
            <person name="Ritari J."/>
            <person name="Douillard F.P."/>
            <person name="Paul Ross R."/>
            <person name="Yang R."/>
            <person name="Briner A.E."/>
            <person name="Felis G.E."/>
            <person name="de Vos W.M."/>
            <person name="Barrangou R."/>
            <person name="Klaenhammer T.R."/>
            <person name="Caufield P.W."/>
            <person name="Cui Y."/>
            <person name="Zhang H."/>
            <person name="O'Toole P.W."/>
        </authorList>
    </citation>
    <scope>NUCLEOTIDE SEQUENCE [LARGE SCALE GENOMIC DNA]</scope>
    <source>
        <strain evidence="7 10">ATCC BAA-66</strain>
        <strain evidence="8 9">DSM 13344</strain>
    </source>
</reference>
<keyword evidence="9" id="KW-1185">Reference proteome</keyword>
<name>A0A0R2FH02_9LACO</name>
<dbReference type="STRING" id="81857.IV38_GL001744"/>
<feature type="transmembrane region" description="Helical" evidence="6">
    <location>
        <begin position="50"/>
        <end position="72"/>
    </location>
</feature>
<comment type="caution">
    <text evidence="7">The sequence shown here is derived from an EMBL/GenBank/DDBJ whole genome shotgun (WGS) entry which is preliminary data.</text>
</comment>
<dbReference type="Proteomes" id="UP000051645">
    <property type="component" value="Unassembled WGS sequence"/>
</dbReference>
<evidence type="ECO:0000256" key="5">
    <source>
        <dbReference type="ARBA" id="ARBA00023136"/>
    </source>
</evidence>
<keyword evidence="3 6" id="KW-0812">Transmembrane</keyword>
<evidence type="ECO:0000256" key="1">
    <source>
        <dbReference type="ARBA" id="ARBA00004141"/>
    </source>
</evidence>
<dbReference type="Pfam" id="PF03649">
    <property type="entry name" value="UPF0014"/>
    <property type="match status" value="1"/>
</dbReference>
<evidence type="ECO:0000313" key="9">
    <source>
        <dbReference type="Proteomes" id="UP000051645"/>
    </source>
</evidence>
<dbReference type="PANTHER" id="PTHR30028:SF0">
    <property type="entry name" value="PROTEIN ALUMINUM SENSITIVE 3"/>
    <property type="match status" value="1"/>
</dbReference>
<sequence length="268" mass="29192">MINSNNFILMGAMNTKNLQVSPFSLVLAASLVLVAVLISQWQKLGLTKDLLVAAIRAVIQLTIVGFILKYIFRINNAWLTGLMILFIIFNAAYNAHKRAAGIPKSFPISLIAIFTATILSLVILVVTGAVKFIPSQTIPITGMIAGQAMVADGLAYRSLNSSFHDRREQVLEKLALGANVKQASEGIIRDSIKNGMAPSIDSVKTMGIVNLPGMMSGLMFAGVDPLQAVEYQIMTVFMILATTSLSAFIAVYLAYKQFYNDRDQLVRD</sequence>
<evidence type="ECO:0000256" key="6">
    <source>
        <dbReference type="SAM" id="Phobius"/>
    </source>
</evidence>
<dbReference type="PATRIC" id="fig|81857.3.peg.1761"/>
<dbReference type="GO" id="GO:0005886">
    <property type="term" value="C:plasma membrane"/>
    <property type="evidence" value="ECO:0007669"/>
    <property type="project" value="TreeGrafter"/>
</dbReference>
<feature type="transmembrane region" description="Helical" evidence="6">
    <location>
        <begin position="20"/>
        <end position="38"/>
    </location>
</feature>
<dbReference type="Proteomes" id="UP000051751">
    <property type="component" value="Unassembled WGS sequence"/>
</dbReference>
<dbReference type="PANTHER" id="PTHR30028">
    <property type="entry name" value="UPF0014 INNER MEMBRANE PROTEIN YBBM-RELATED"/>
    <property type="match status" value="1"/>
</dbReference>
<organism evidence="7 10">
    <name type="scientific">Lactobacillus selangorensis</name>
    <dbReference type="NCBI Taxonomy" id="81857"/>
    <lineage>
        <taxon>Bacteria</taxon>
        <taxon>Bacillati</taxon>
        <taxon>Bacillota</taxon>
        <taxon>Bacilli</taxon>
        <taxon>Lactobacillales</taxon>
        <taxon>Lactobacillaceae</taxon>
        <taxon>Lactobacillus</taxon>
    </lineage>
</organism>
<dbReference type="EMBL" id="JQAZ01000006">
    <property type="protein sequence ID" value="KRN30624.1"/>
    <property type="molecule type" value="Genomic_DNA"/>
</dbReference>
<accession>A0A0R2FH02</accession>
<evidence type="ECO:0000313" key="8">
    <source>
        <dbReference type="EMBL" id="KRN30624.1"/>
    </source>
</evidence>
<feature type="transmembrane region" description="Helical" evidence="6">
    <location>
        <begin position="203"/>
        <end position="221"/>
    </location>
</feature>
<protein>
    <submittedName>
        <fullName evidence="7">ABC superfamily ATP binding cassette transporter, permease protein</fullName>
    </submittedName>
</protein>
<evidence type="ECO:0000256" key="3">
    <source>
        <dbReference type="ARBA" id="ARBA00022692"/>
    </source>
</evidence>
<dbReference type="EMBL" id="JQAT01000005">
    <property type="protein sequence ID" value="KRN27905.1"/>
    <property type="molecule type" value="Genomic_DNA"/>
</dbReference>
<dbReference type="InterPro" id="IPR005226">
    <property type="entry name" value="UPF0014_fam"/>
</dbReference>
<proteinExistence type="inferred from homology"/>
<keyword evidence="4 6" id="KW-1133">Transmembrane helix</keyword>
<feature type="transmembrane region" description="Helical" evidence="6">
    <location>
        <begin position="108"/>
        <end position="130"/>
    </location>
</feature>
<dbReference type="AlphaFoldDB" id="A0A0R2FH02"/>
<gene>
    <name evidence="7" type="ORF">IV38_GL001744</name>
    <name evidence="8" type="ORF">IV40_GL001811</name>
</gene>
<evidence type="ECO:0000256" key="2">
    <source>
        <dbReference type="ARBA" id="ARBA00005268"/>
    </source>
</evidence>
<evidence type="ECO:0000313" key="10">
    <source>
        <dbReference type="Proteomes" id="UP000051751"/>
    </source>
</evidence>
<feature type="transmembrane region" description="Helical" evidence="6">
    <location>
        <begin position="233"/>
        <end position="255"/>
    </location>
</feature>
<comment type="similarity">
    <text evidence="2">Belongs to the UPF0014 family.</text>
</comment>
<feature type="transmembrane region" description="Helical" evidence="6">
    <location>
        <begin position="78"/>
        <end position="96"/>
    </location>
</feature>
<evidence type="ECO:0000313" key="7">
    <source>
        <dbReference type="EMBL" id="KRN27905.1"/>
    </source>
</evidence>
<keyword evidence="5 6" id="KW-0472">Membrane</keyword>